<organism evidence="2 3">
    <name type="scientific">Ascobolus immersus RN42</name>
    <dbReference type="NCBI Taxonomy" id="1160509"/>
    <lineage>
        <taxon>Eukaryota</taxon>
        <taxon>Fungi</taxon>
        <taxon>Dikarya</taxon>
        <taxon>Ascomycota</taxon>
        <taxon>Pezizomycotina</taxon>
        <taxon>Pezizomycetes</taxon>
        <taxon>Pezizales</taxon>
        <taxon>Ascobolaceae</taxon>
        <taxon>Ascobolus</taxon>
    </lineage>
</organism>
<feature type="compositionally biased region" description="Basic residues" evidence="1">
    <location>
        <begin position="524"/>
        <end position="535"/>
    </location>
</feature>
<feature type="region of interest" description="Disordered" evidence="1">
    <location>
        <begin position="390"/>
        <end position="415"/>
    </location>
</feature>
<dbReference type="AlphaFoldDB" id="A0A3N4HLX7"/>
<dbReference type="Proteomes" id="UP000275078">
    <property type="component" value="Unassembled WGS sequence"/>
</dbReference>
<feature type="region of interest" description="Disordered" evidence="1">
    <location>
        <begin position="149"/>
        <end position="175"/>
    </location>
</feature>
<feature type="compositionally biased region" description="Basic and acidic residues" evidence="1">
    <location>
        <begin position="610"/>
        <end position="623"/>
    </location>
</feature>
<feature type="compositionally biased region" description="Basic residues" evidence="1">
    <location>
        <begin position="78"/>
        <end position="88"/>
    </location>
</feature>
<feature type="compositionally biased region" description="Basic and acidic residues" evidence="1">
    <location>
        <begin position="235"/>
        <end position="251"/>
    </location>
</feature>
<feature type="region of interest" description="Disordered" evidence="1">
    <location>
        <begin position="516"/>
        <end position="571"/>
    </location>
</feature>
<feature type="compositionally biased region" description="Basic and acidic residues" evidence="1">
    <location>
        <begin position="154"/>
        <end position="175"/>
    </location>
</feature>
<evidence type="ECO:0000313" key="3">
    <source>
        <dbReference type="Proteomes" id="UP000275078"/>
    </source>
</evidence>
<proteinExistence type="predicted"/>
<dbReference type="EMBL" id="ML120140">
    <property type="protein sequence ID" value="RPA70674.1"/>
    <property type="molecule type" value="Genomic_DNA"/>
</dbReference>
<feature type="region of interest" description="Disordered" evidence="1">
    <location>
        <begin position="214"/>
        <end position="259"/>
    </location>
</feature>
<evidence type="ECO:0000256" key="1">
    <source>
        <dbReference type="SAM" id="MobiDB-lite"/>
    </source>
</evidence>
<feature type="compositionally biased region" description="Polar residues" evidence="1">
    <location>
        <begin position="633"/>
        <end position="643"/>
    </location>
</feature>
<feature type="compositionally biased region" description="Low complexity" evidence="1">
    <location>
        <begin position="395"/>
        <end position="415"/>
    </location>
</feature>
<name>A0A3N4HLX7_ASCIM</name>
<feature type="region of interest" description="Disordered" evidence="1">
    <location>
        <begin position="78"/>
        <end position="121"/>
    </location>
</feature>
<feature type="compositionally biased region" description="Polar residues" evidence="1">
    <location>
        <begin position="537"/>
        <end position="549"/>
    </location>
</feature>
<protein>
    <submittedName>
        <fullName evidence="2">Uncharacterized protein</fullName>
    </submittedName>
</protein>
<feature type="compositionally biased region" description="Basic residues" evidence="1">
    <location>
        <begin position="589"/>
        <end position="601"/>
    </location>
</feature>
<feature type="region of interest" description="Disordered" evidence="1">
    <location>
        <begin position="588"/>
        <end position="654"/>
    </location>
</feature>
<feature type="compositionally biased region" description="Polar residues" evidence="1">
    <location>
        <begin position="218"/>
        <end position="234"/>
    </location>
</feature>
<evidence type="ECO:0000313" key="2">
    <source>
        <dbReference type="EMBL" id="RPA70674.1"/>
    </source>
</evidence>
<reference evidence="2 3" key="1">
    <citation type="journal article" date="2018" name="Nat. Ecol. Evol.">
        <title>Pezizomycetes genomes reveal the molecular basis of ectomycorrhizal truffle lifestyle.</title>
        <authorList>
            <person name="Murat C."/>
            <person name="Payen T."/>
            <person name="Noel B."/>
            <person name="Kuo A."/>
            <person name="Morin E."/>
            <person name="Chen J."/>
            <person name="Kohler A."/>
            <person name="Krizsan K."/>
            <person name="Balestrini R."/>
            <person name="Da Silva C."/>
            <person name="Montanini B."/>
            <person name="Hainaut M."/>
            <person name="Levati E."/>
            <person name="Barry K.W."/>
            <person name="Belfiori B."/>
            <person name="Cichocki N."/>
            <person name="Clum A."/>
            <person name="Dockter R.B."/>
            <person name="Fauchery L."/>
            <person name="Guy J."/>
            <person name="Iotti M."/>
            <person name="Le Tacon F."/>
            <person name="Lindquist E.A."/>
            <person name="Lipzen A."/>
            <person name="Malagnac F."/>
            <person name="Mello A."/>
            <person name="Molinier V."/>
            <person name="Miyauchi S."/>
            <person name="Poulain J."/>
            <person name="Riccioni C."/>
            <person name="Rubini A."/>
            <person name="Sitrit Y."/>
            <person name="Splivallo R."/>
            <person name="Traeger S."/>
            <person name="Wang M."/>
            <person name="Zifcakova L."/>
            <person name="Wipf D."/>
            <person name="Zambonelli A."/>
            <person name="Paolocci F."/>
            <person name="Nowrousian M."/>
            <person name="Ottonello S."/>
            <person name="Baldrian P."/>
            <person name="Spatafora J.W."/>
            <person name="Henrissat B."/>
            <person name="Nagy L.G."/>
            <person name="Aury J.M."/>
            <person name="Wincker P."/>
            <person name="Grigoriev I.V."/>
            <person name="Bonfante P."/>
            <person name="Martin F.M."/>
        </authorList>
    </citation>
    <scope>NUCLEOTIDE SEQUENCE [LARGE SCALE GENOMIC DNA]</scope>
    <source>
        <strain evidence="2 3">RN42</strain>
    </source>
</reference>
<keyword evidence="3" id="KW-1185">Reference proteome</keyword>
<sequence length="674" mass="74818">MTRSGSPKISFTPKDFTKKNIRDTIRRLRRHRKERLDLKRESLFYQSCRRAIDSMSNNDRTTGKEALENYSRHRVGSIRTAKNAKRGHASSTETEREEKRHSVGPAVIEGTGDTSTSSVPEPCQMEHARQASVEDHDRFASTSAEVGSVFDGLGRSRDGSMDVKQEKGSASDVHRHSSIDQFCIIENPARYRSMRSSASPVAIGSRKSIEIEALARPSNWQPTTCETASQTSEARASDHDPSQGRGDRRSSEAAGRLRPSSNCVAHKAYTDGASHVVSKWPTCSSSTPAMPMSAAVNAQANDPPASVDQFPQWRQYSSSHAQIEKSIGTRSTRYMSYPHQLQSSATTSLDDRHVRTFIDGFGIGTYSHRLAGVTDTVPGMQIPTTLSRRNVPRYSSRTSSCHSPTTPTLPSTPSLLVHVRDRPSSSNANQQTDIDGILLGVEECMCVWNESGIRTTICRGHRARGRYRGQQQNAGDVVESEGAIGKTDINEPAPHSLFQSNGIFEWQRRSSEIHPDLLPEPHITHTHRHRTRLARSKSPSRPVQGQHNQNRFKDGSGRHAPYTLSDSREGNAYGSRAESYLKLTQSCSRRSRSVQHRRLLSHSRSSTVGSREEDSHNSRRCMSDDDGLAYQSGADTECSTGDGSLSARKDSDRGAHKATIYHFMGRIFTRQPVY</sequence>
<accession>A0A3N4HLX7</accession>
<gene>
    <name evidence="2" type="ORF">BJ508DRAFT_336926</name>
</gene>